<reference evidence="1" key="1">
    <citation type="submission" date="2018-02" db="EMBL/GenBank/DDBJ databases">
        <authorList>
            <person name="Cohen D.B."/>
            <person name="Kent A.D."/>
        </authorList>
    </citation>
    <scope>NUCLEOTIDE SEQUENCE</scope>
</reference>
<sequence length="132" mass="14945">MVYGKFFRKPFSKTRVRLPLDSFHSHSVSALSLSHCLLSFFAVPSHRATPSRPLLAQNPPPRADLALAPDLEISPSLIWRSQAVTHLEPVSLSHPIWRSQAVTHRRSQAVTHLEPVSLSHPIWFSAYPRRRA</sequence>
<organism evidence="1">
    <name type="scientific">Fagus sylvatica</name>
    <name type="common">Beechnut</name>
    <dbReference type="NCBI Taxonomy" id="28930"/>
    <lineage>
        <taxon>Eukaryota</taxon>
        <taxon>Viridiplantae</taxon>
        <taxon>Streptophyta</taxon>
        <taxon>Embryophyta</taxon>
        <taxon>Tracheophyta</taxon>
        <taxon>Spermatophyta</taxon>
        <taxon>Magnoliopsida</taxon>
        <taxon>eudicotyledons</taxon>
        <taxon>Gunneridae</taxon>
        <taxon>Pentapetalae</taxon>
        <taxon>rosids</taxon>
        <taxon>fabids</taxon>
        <taxon>Fagales</taxon>
        <taxon>Fagaceae</taxon>
        <taxon>Fagus</taxon>
    </lineage>
</organism>
<gene>
    <name evidence="1" type="ORF">FSB_LOCUS32107</name>
</gene>
<accession>A0A2N9GX90</accession>
<proteinExistence type="predicted"/>
<protein>
    <submittedName>
        <fullName evidence="1">Uncharacterized protein</fullName>
    </submittedName>
</protein>
<name>A0A2N9GX90_FAGSY</name>
<dbReference type="EMBL" id="OIVN01002511">
    <property type="protein sequence ID" value="SPD04225.1"/>
    <property type="molecule type" value="Genomic_DNA"/>
</dbReference>
<evidence type="ECO:0000313" key="1">
    <source>
        <dbReference type="EMBL" id="SPD04225.1"/>
    </source>
</evidence>
<dbReference type="AlphaFoldDB" id="A0A2N9GX90"/>